<dbReference type="EMBL" id="MTYJ01000094">
    <property type="protein sequence ID" value="OQV15086.1"/>
    <property type="molecule type" value="Genomic_DNA"/>
</dbReference>
<name>A0A1W0WIS3_HYPEX</name>
<evidence type="ECO:0000313" key="2">
    <source>
        <dbReference type="Proteomes" id="UP000192578"/>
    </source>
</evidence>
<dbReference type="InterPro" id="IPR028043">
    <property type="entry name" value="PAAT-like"/>
</dbReference>
<dbReference type="Proteomes" id="UP000192578">
    <property type="component" value="Unassembled WGS sequence"/>
</dbReference>
<proteinExistence type="predicted"/>
<organism evidence="1 2">
    <name type="scientific">Hypsibius exemplaris</name>
    <name type="common">Freshwater tardigrade</name>
    <dbReference type="NCBI Taxonomy" id="2072580"/>
    <lineage>
        <taxon>Eukaryota</taxon>
        <taxon>Metazoa</taxon>
        <taxon>Ecdysozoa</taxon>
        <taxon>Tardigrada</taxon>
        <taxon>Eutardigrada</taxon>
        <taxon>Parachela</taxon>
        <taxon>Hypsibioidea</taxon>
        <taxon>Hypsibiidae</taxon>
        <taxon>Hypsibius</taxon>
    </lineage>
</organism>
<comment type="caution">
    <text evidence="1">The sequence shown here is derived from an EMBL/GenBank/DDBJ whole genome shotgun (WGS) entry which is preliminary data.</text>
</comment>
<protein>
    <submittedName>
        <fullName evidence="1">Uncharacterized protein</fullName>
    </submittedName>
</protein>
<dbReference type="AlphaFoldDB" id="A0A1W0WIS3"/>
<reference evidence="2" key="1">
    <citation type="submission" date="2017-01" db="EMBL/GenBank/DDBJ databases">
        <title>Comparative genomics of anhydrobiosis in the tardigrade Hypsibius dujardini.</title>
        <authorList>
            <person name="Yoshida Y."/>
            <person name="Koutsovoulos G."/>
            <person name="Laetsch D."/>
            <person name="Stevens L."/>
            <person name="Kumar S."/>
            <person name="Horikawa D."/>
            <person name="Ishino K."/>
            <person name="Komine S."/>
            <person name="Tomita M."/>
            <person name="Blaxter M."/>
            <person name="Arakawa K."/>
        </authorList>
    </citation>
    <scope>NUCLEOTIDE SEQUENCE [LARGE SCALE GENOMIC DNA]</scope>
    <source>
        <strain evidence="2">Z151</strain>
    </source>
</reference>
<evidence type="ECO:0000313" key="1">
    <source>
        <dbReference type="EMBL" id="OQV15086.1"/>
    </source>
</evidence>
<keyword evidence="2" id="KW-1185">Reference proteome</keyword>
<gene>
    <name evidence="1" type="ORF">BV898_10718</name>
</gene>
<accession>A0A1W0WIS3</accession>
<sequence length="256" mass="27279">MNTETSVAHPVGAITGSSSWSLTKSHTFNFSEFIRTHSMADFKTVASASPDDLESFADSETAFELTKGSEEDDNCCALSVSADDGASIVGVVIICDCAIMELYGPANCGYICTSRGTIIVEDEDMNLYGHLVDLRISPVAQIALRVFSKSKSTPISITFLGFHVYTKAVSLPATFNRDSGDVLRGLFSTASSSSASPAVSLFGNSSSVPLELLCQKVDHLRADMTAMECLESLKPKRGSVDVSSNLEAEDERTSDG</sequence>
<dbReference type="Pfam" id="PF14958">
    <property type="entry name" value="PAAT-like"/>
    <property type="match status" value="1"/>
</dbReference>